<dbReference type="EMBL" id="CP121682">
    <property type="protein sequence ID" value="WGD42005.1"/>
    <property type="molecule type" value="Genomic_DNA"/>
</dbReference>
<accession>A0ABY8K1G0</accession>
<reference evidence="1 2" key="1">
    <citation type="submission" date="2023-03" db="EMBL/GenBank/DDBJ databases">
        <authorList>
            <person name="Mo P."/>
        </authorList>
    </citation>
    <scope>NUCLEOTIDE SEQUENCE [LARGE SCALE GENOMIC DNA]</scope>
    <source>
        <strain evidence="1 2">HUAS 5</strain>
    </source>
</reference>
<gene>
    <name evidence="1" type="ORF">PYS65_18580</name>
</gene>
<sequence>MYLSTEELSLLEYVYDAVDRDLSKRVDLEGAPFNPAAIDAAWRRLQSAGLLELASGMGDFKITHYGLNFVSELRAKRRNGPARTAKLRLALIHWLYERHLDEDQPGSTEQFLSSNRSQFAGQRFSEHETAKAARYLKSAGLIEGTQVDQIDHLIRPSLTPDGVNCAESEKSVSEFLNSSTPEGGTTFNVRIDRSQNVAVGTQSDFTQNNTSGIDPAILAQLMHFATAARQGVPSYGLDEGQQVEVEQLAGELEAEATGDTPDRGRLRRLTDSLIVALAPAAGSALGGIVTSLGEQAAAAIGS</sequence>
<name>A0ABY8K1G0_9ACTN</name>
<dbReference type="Proteomes" id="UP001216440">
    <property type="component" value="Chromosome"/>
</dbReference>
<evidence type="ECO:0000313" key="2">
    <source>
        <dbReference type="Proteomes" id="UP001216440"/>
    </source>
</evidence>
<evidence type="ECO:0000313" key="1">
    <source>
        <dbReference type="EMBL" id="WGD42005.1"/>
    </source>
</evidence>
<keyword evidence="2" id="KW-1185">Reference proteome</keyword>
<organism evidence="1 2">
    <name type="scientific">Streptomyces cathayae</name>
    <dbReference type="NCBI Taxonomy" id="3031124"/>
    <lineage>
        <taxon>Bacteria</taxon>
        <taxon>Bacillati</taxon>
        <taxon>Actinomycetota</taxon>
        <taxon>Actinomycetes</taxon>
        <taxon>Kitasatosporales</taxon>
        <taxon>Streptomycetaceae</taxon>
        <taxon>Streptomyces</taxon>
    </lineage>
</organism>
<protein>
    <submittedName>
        <fullName evidence="1">Uncharacterized protein</fullName>
    </submittedName>
</protein>
<proteinExistence type="predicted"/>
<dbReference type="RefSeq" id="WP_279335067.1">
    <property type="nucleotide sequence ID" value="NZ_CP121682.1"/>
</dbReference>